<dbReference type="Pfam" id="PF00633">
    <property type="entry name" value="HHH"/>
    <property type="match status" value="1"/>
</dbReference>
<dbReference type="SMART" id="SM00525">
    <property type="entry name" value="FES"/>
    <property type="match status" value="1"/>
</dbReference>
<keyword evidence="5 14" id="KW-0227">DNA damage</keyword>
<dbReference type="SMART" id="SM00478">
    <property type="entry name" value="ENDO3c"/>
    <property type="match status" value="1"/>
</dbReference>
<dbReference type="Gene3D" id="1.10.340.30">
    <property type="entry name" value="Hypothetical protein, domain 2"/>
    <property type="match status" value="1"/>
</dbReference>
<organism evidence="16 17">
    <name type="scientific">Dermatophagoides pteronyssinus</name>
    <name type="common">European house dust mite</name>
    <dbReference type="NCBI Taxonomy" id="6956"/>
    <lineage>
        <taxon>Eukaryota</taxon>
        <taxon>Metazoa</taxon>
        <taxon>Ecdysozoa</taxon>
        <taxon>Arthropoda</taxon>
        <taxon>Chelicerata</taxon>
        <taxon>Arachnida</taxon>
        <taxon>Acari</taxon>
        <taxon>Acariformes</taxon>
        <taxon>Sarcoptiformes</taxon>
        <taxon>Astigmata</taxon>
        <taxon>Psoroptidia</taxon>
        <taxon>Analgoidea</taxon>
        <taxon>Pyroglyphidae</taxon>
        <taxon>Dermatophagoidinae</taxon>
        <taxon>Dermatophagoides</taxon>
    </lineage>
</organism>
<keyword evidence="7" id="KW-0809">Transit peptide</keyword>
<evidence type="ECO:0000313" key="17">
    <source>
        <dbReference type="RefSeq" id="XP_027203992.1"/>
    </source>
</evidence>
<dbReference type="EC" id="4.2.99.18" evidence="14"/>
<keyword evidence="3" id="KW-0004">4Fe-4S</keyword>
<dbReference type="InterPro" id="IPR000445">
    <property type="entry name" value="HhH_motif"/>
</dbReference>
<dbReference type="GO" id="GO:0005739">
    <property type="term" value="C:mitochondrion"/>
    <property type="evidence" value="ECO:0007669"/>
    <property type="project" value="UniProtKB-SubCell"/>
</dbReference>
<dbReference type="AlphaFoldDB" id="A0A6P6YFF4"/>
<dbReference type="InterPro" id="IPR004035">
    <property type="entry name" value="Endouclease-III_FeS-bd_BS"/>
</dbReference>
<dbReference type="InterPro" id="IPR023170">
    <property type="entry name" value="HhH_base_excis_C"/>
</dbReference>
<keyword evidence="11 14" id="KW-0456">Lyase</keyword>
<sequence>MFFAKTSLSLATKQQNCIITMISSSSKSTSTSIRRSKRKNVQIDFADDHTEKEILEKKSKQPSIEDNSNDSIKMPKNWLQIYKNIEKMRSKTIAPVDTMGCDQCYDTDIIISDKQKRFQILVALMLSSQTKDPVTYAAMNRLRQHNLSIEFIDKISCNELMQLIKPVGFYRRKAEYLKQTAKILMEKYDSDIPETIDELKKLPGVGPKMAHLTMITGWNQLTGIAVDTHVHRISNRLQWTTRTKQPEQTRKQLEKWLPKNYWNKINHLFVGFGQTICLPIKPKCNICLNNHLCPSSSTEF</sequence>
<comment type="subcellular location">
    <subcellularLocation>
        <location evidence="14">Nucleus</location>
    </subcellularLocation>
    <subcellularLocation>
        <location evidence="14">Mitochondrion</location>
    </subcellularLocation>
</comment>
<comment type="function">
    <text evidence="14">Bifunctional DNA N-glycosylase with associated apurinic/apyrimidinic (AP) lyase function that catalyzes the first step in base excision repair (BER), the primary repair pathway for the repair of oxidative DNA damage. The DNA N-glycosylase activity releases the damaged DNA base from DNA by cleaving the N-glycosidic bond, leaving an AP site. The AP lyase activity cleaves the phosphodiester bond 3' to the AP site by a beta-elimination. Primarily recognizes and repairs oxidative base damage of pyrimidines.</text>
</comment>
<dbReference type="CDD" id="cd00056">
    <property type="entry name" value="ENDO3c"/>
    <property type="match status" value="1"/>
</dbReference>
<dbReference type="GO" id="GO:0051539">
    <property type="term" value="F:4 iron, 4 sulfur cluster binding"/>
    <property type="evidence" value="ECO:0007669"/>
    <property type="project" value="UniProtKB-KW"/>
</dbReference>
<evidence type="ECO:0000313" key="16">
    <source>
        <dbReference type="Proteomes" id="UP000515146"/>
    </source>
</evidence>
<evidence type="ECO:0000256" key="10">
    <source>
        <dbReference type="ARBA" id="ARBA00023204"/>
    </source>
</evidence>
<comment type="cofactor">
    <cofactor evidence="1">
        <name>[4Fe-4S] cluster</name>
        <dbReference type="ChEBI" id="CHEBI:49883"/>
    </cofactor>
</comment>
<gene>
    <name evidence="17" type="primary">LOC113797755</name>
    <name evidence="14" type="synonym">NTH1</name>
</gene>
<dbReference type="PROSITE" id="PS01155">
    <property type="entry name" value="ENDONUCLEASE_III_2"/>
    <property type="match status" value="1"/>
</dbReference>
<dbReference type="InterPro" id="IPR003651">
    <property type="entry name" value="Endonuclease3_FeS-loop_motif"/>
</dbReference>
<evidence type="ECO:0000256" key="8">
    <source>
        <dbReference type="ARBA" id="ARBA00023004"/>
    </source>
</evidence>
<keyword evidence="9" id="KW-0411">Iron-sulfur</keyword>
<dbReference type="RefSeq" id="XP_027203992.1">
    <property type="nucleotide sequence ID" value="XM_027348191.1"/>
</dbReference>
<dbReference type="InterPro" id="IPR030841">
    <property type="entry name" value="NTH1"/>
</dbReference>
<comment type="similarity">
    <text evidence="2 14">Belongs to the Nth/MutY family.</text>
</comment>
<keyword evidence="16" id="KW-1185">Reference proteome</keyword>
<dbReference type="SUPFAM" id="SSF48150">
    <property type="entry name" value="DNA-glycosylase"/>
    <property type="match status" value="1"/>
</dbReference>
<dbReference type="OMA" id="WQQFTHL"/>
<evidence type="ECO:0000256" key="11">
    <source>
        <dbReference type="ARBA" id="ARBA00023239"/>
    </source>
</evidence>
<dbReference type="InterPro" id="IPR004036">
    <property type="entry name" value="Endonuclease-III-like_CS2"/>
</dbReference>
<dbReference type="InParanoid" id="A0A6P6YFF4"/>
<evidence type="ECO:0000256" key="9">
    <source>
        <dbReference type="ARBA" id="ARBA00023014"/>
    </source>
</evidence>
<evidence type="ECO:0000256" key="7">
    <source>
        <dbReference type="ARBA" id="ARBA00022946"/>
    </source>
</evidence>
<keyword evidence="6 14" id="KW-0378">Hydrolase</keyword>
<accession>A0A6P6YFF4</accession>
<dbReference type="InterPro" id="IPR003265">
    <property type="entry name" value="HhH-GPD_domain"/>
</dbReference>
<name>A0A6P6YFF4_DERPT</name>
<dbReference type="Proteomes" id="UP000515146">
    <property type="component" value="Unplaced"/>
</dbReference>
<evidence type="ECO:0000256" key="4">
    <source>
        <dbReference type="ARBA" id="ARBA00022723"/>
    </source>
</evidence>
<dbReference type="CTD" id="4913"/>
<dbReference type="GO" id="GO:0005634">
    <property type="term" value="C:nucleus"/>
    <property type="evidence" value="ECO:0007669"/>
    <property type="project" value="UniProtKB-SubCell"/>
</dbReference>
<protein>
    <recommendedName>
        <fullName evidence="14">Endonuclease III homolog</fullName>
        <ecNumber evidence="14">3.2.2.-</ecNumber>
        <ecNumber evidence="14">4.2.99.18</ecNumber>
    </recommendedName>
    <alternativeName>
        <fullName evidence="14">Bifunctional DNA N-glycosylase/DNA-(apurinic or apyrimidinic site) lyase</fullName>
        <shortName evidence="14">DNA glycosylase/AP lyase</shortName>
    </alternativeName>
</protein>
<comment type="catalytic activity">
    <reaction evidence="13 14">
        <text>2'-deoxyribonucleotide-(2'-deoxyribose 5'-phosphate)-2'-deoxyribonucleotide-DNA = a 3'-end 2'-deoxyribonucleotide-(2,3-dehydro-2,3-deoxyribose 5'-phosphate)-DNA + a 5'-end 5'-phospho-2'-deoxyribonucleoside-DNA + H(+)</text>
        <dbReference type="Rhea" id="RHEA:66592"/>
        <dbReference type="Rhea" id="RHEA-COMP:13180"/>
        <dbReference type="Rhea" id="RHEA-COMP:16897"/>
        <dbReference type="Rhea" id="RHEA-COMP:17067"/>
        <dbReference type="ChEBI" id="CHEBI:15378"/>
        <dbReference type="ChEBI" id="CHEBI:136412"/>
        <dbReference type="ChEBI" id="CHEBI:157695"/>
        <dbReference type="ChEBI" id="CHEBI:167181"/>
        <dbReference type="EC" id="4.2.99.18"/>
    </reaction>
</comment>
<keyword evidence="4" id="KW-0479">Metal-binding</keyword>
<evidence type="ECO:0000256" key="5">
    <source>
        <dbReference type="ARBA" id="ARBA00022763"/>
    </source>
</evidence>
<dbReference type="GO" id="GO:0006285">
    <property type="term" value="P:base-excision repair, AP site formation"/>
    <property type="evidence" value="ECO:0007669"/>
    <property type="project" value="UniProtKB-UniRule"/>
</dbReference>
<evidence type="ECO:0000256" key="2">
    <source>
        <dbReference type="ARBA" id="ARBA00008343"/>
    </source>
</evidence>
<comment type="caution">
    <text evidence="14">Lacks conserved residue(s) required for the propagation of feature annotation.</text>
</comment>
<dbReference type="FunFam" id="1.10.340.30:FF:000005">
    <property type="entry name" value="Endonuclease III-like protein 1"/>
    <property type="match status" value="1"/>
</dbReference>
<reference evidence="17" key="1">
    <citation type="submission" date="2025-08" db="UniProtKB">
        <authorList>
            <consortium name="RefSeq"/>
        </authorList>
    </citation>
    <scope>IDENTIFICATION</scope>
    <source>
        <strain evidence="17">Airmid</strain>
    </source>
</reference>
<dbReference type="GO" id="GO:0140078">
    <property type="term" value="F:class I DNA-(apurinic or apyrimidinic site) endonuclease activity"/>
    <property type="evidence" value="ECO:0007669"/>
    <property type="project" value="UniProtKB-EC"/>
</dbReference>
<dbReference type="GO" id="GO:0006289">
    <property type="term" value="P:nucleotide-excision repair"/>
    <property type="evidence" value="ECO:0007669"/>
    <property type="project" value="TreeGrafter"/>
</dbReference>
<evidence type="ECO:0000256" key="12">
    <source>
        <dbReference type="ARBA" id="ARBA00023295"/>
    </source>
</evidence>
<dbReference type="PANTHER" id="PTHR43286">
    <property type="entry name" value="ENDONUCLEASE III-LIKE PROTEIN 1"/>
    <property type="match status" value="1"/>
</dbReference>
<dbReference type="GO" id="GO:0003677">
    <property type="term" value="F:DNA binding"/>
    <property type="evidence" value="ECO:0007669"/>
    <property type="project" value="UniProtKB-UniRule"/>
</dbReference>
<dbReference type="Gene3D" id="1.10.1670.10">
    <property type="entry name" value="Helix-hairpin-Helix base-excision DNA repair enzymes (C-terminal)"/>
    <property type="match status" value="1"/>
</dbReference>
<dbReference type="PROSITE" id="PS00764">
    <property type="entry name" value="ENDONUCLEASE_III_1"/>
    <property type="match status" value="1"/>
</dbReference>
<evidence type="ECO:0000256" key="13">
    <source>
        <dbReference type="ARBA" id="ARBA00044632"/>
    </source>
</evidence>
<dbReference type="GO" id="GO:0000703">
    <property type="term" value="F:oxidized pyrimidine nucleobase lesion DNA N-glycosylase activity"/>
    <property type="evidence" value="ECO:0007669"/>
    <property type="project" value="UniProtKB-UniRule"/>
</dbReference>
<dbReference type="OrthoDB" id="2099276at2759"/>
<evidence type="ECO:0000256" key="14">
    <source>
        <dbReference type="HAMAP-Rule" id="MF_03183"/>
    </source>
</evidence>
<dbReference type="FunCoup" id="A0A6P6YFF4">
    <property type="interactions" value="904"/>
</dbReference>
<keyword evidence="14" id="KW-0496">Mitochondrion</keyword>
<keyword evidence="12 14" id="KW-0326">Glycosidase</keyword>
<dbReference type="KEGG" id="dpte:113797755"/>
<evidence type="ECO:0000256" key="3">
    <source>
        <dbReference type="ARBA" id="ARBA00022485"/>
    </source>
</evidence>
<dbReference type="PANTHER" id="PTHR43286:SF1">
    <property type="entry name" value="ENDONUCLEASE III-LIKE PROTEIN 1"/>
    <property type="match status" value="1"/>
</dbReference>
<keyword evidence="8" id="KW-0408">Iron</keyword>
<dbReference type="Pfam" id="PF00730">
    <property type="entry name" value="HhH-GPD"/>
    <property type="match status" value="1"/>
</dbReference>
<dbReference type="HAMAP" id="MF_03183">
    <property type="entry name" value="Endonuclease_III_Nth"/>
    <property type="match status" value="1"/>
</dbReference>
<dbReference type="InterPro" id="IPR011257">
    <property type="entry name" value="DNA_glycosylase"/>
</dbReference>
<dbReference type="FunFam" id="1.10.1670.10:FF:000003">
    <property type="entry name" value="Endonuclease III homolog"/>
    <property type="match status" value="1"/>
</dbReference>
<evidence type="ECO:0000256" key="6">
    <source>
        <dbReference type="ARBA" id="ARBA00022801"/>
    </source>
</evidence>
<feature type="domain" description="HhH-GPD" evidence="15">
    <location>
        <begin position="126"/>
        <end position="275"/>
    </location>
</feature>
<evidence type="ECO:0000259" key="15">
    <source>
        <dbReference type="SMART" id="SM00478"/>
    </source>
</evidence>
<keyword evidence="10 14" id="KW-0234">DNA repair</keyword>
<proteinExistence type="inferred from homology"/>
<evidence type="ECO:0000256" key="1">
    <source>
        <dbReference type="ARBA" id="ARBA00001966"/>
    </source>
</evidence>
<dbReference type="EC" id="3.2.2.-" evidence="14"/>
<dbReference type="GO" id="GO:0046872">
    <property type="term" value="F:metal ion binding"/>
    <property type="evidence" value="ECO:0007669"/>
    <property type="project" value="UniProtKB-KW"/>
</dbReference>
<keyword evidence="14" id="KW-0539">Nucleus</keyword>